<keyword evidence="2" id="KW-1185">Reference proteome</keyword>
<accession>A0A0A0KFB4</accession>
<sequence>MDFQDSKDFRTFFSTRPSGFENNPNDILAGIGIGKLGYSVFDGLMLFEELGFGENLAASSTGEDIVTKGEELISLCRSDI</sequence>
<reference evidence="1 2" key="3">
    <citation type="journal article" date="2010" name="BMC Genomics">
        <title>Transcriptome sequencing and comparative analysis of cucumber flowers with different sex types.</title>
        <authorList>
            <person name="Guo S."/>
            <person name="Zheng Y."/>
            <person name="Joung J.G."/>
            <person name="Liu S."/>
            <person name="Zhang Z."/>
            <person name="Crasta O.R."/>
            <person name="Sobral B.W."/>
            <person name="Xu Y."/>
            <person name="Huang S."/>
            <person name="Fei Z."/>
        </authorList>
    </citation>
    <scope>NUCLEOTIDE SEQUENCE [LARGE SCALE GENOMIC DNA]</scope>
    <source>
        <strain evidence="2">cv. 9930</strain>
    </source>
</reference>
<reference evidence="1 2" key="4">
    <citation type="journal article" date="2011" name="BMC Genomics">
        <title>RNA-Seq improves annotation of protein-coding genes in the cucumber genome.</title>
        <authorList>
            <person name="Li Z."/>
            <person name="Zhang Z."/>
            <person name="Yan P."/>
            <person name="Huang S."/>
            <person name="Fei Z."/>
            <person name="Lin K."/>
        </authorList>
    </citation>
    <scope>NUCLEOTIDE SEQUENCE [LARGE SCALE GENOMIC DNA]</scope>
    <source>
        <strain evidence="2">cv. 9930</strain>
    </source>
</reference>
<protein>
    <submittedName>
        <fullName evidence="1">Uncharacterized protein</fullName>
    </submittedName>
</protein>
<dbReference type="EMBL" id="CM002927">
    <property type="protein sequence ID" value="KGN47097.1"/>
    <property type="molecule type" value="Genomic_DNA"/>
</dbReference>
<reference evidence="1 2" key="2">
    <citation type="journal article" date="2009" name="PLoS ONE">
        <title>An integrated genetic and cytogenetic map of the cucumber genome.</title>
        <authorList>
            <person name="Ren Y."/>
            <person name="Zhang Z."/>
            <person name="Liu J."/>
            <person name="Staub J.E."/>
            <person name="Han Y."/>
            <person name="Cheng Z."/>
            <person name="Li X."/>
            <person name="Lu J."/>
            <person name="Miao H."/>
            <person name="Kang H."/>
            <person name="Xie B."/>
            <person name="Gu X."/>
            <person name="Wang X."/>
            <person name="Du Y."/>
            <person name="Jin W."/>
            <person name="Huang S."/>
        </authorList>
    </citation>
    <scope>NUCLEOTIDE SEQUENCE [LARGE SCALE GENOMIC DNA]</scope>
    <source>
        <strain evidence="2">cv. 9930</strain>
    </source>
</reference>
<evidence type="ECO:0000313" key="2">
    <source>
        <dbReference type="Proteomes" id="UP000029981"/>
    </source>
</evidence>
<dbReference type="AlphaFoldDB" id="A0A0A0KFB4"/>
<reference evidence="1 2" key="1">
    <citation type="journal article" date="2009" name="Nat. Genet.">
        <title>The genome of the cucumber, Cucumis sativus L.</title>
        <authorList>
            <person name="Huang S."/>
            <person name="Li R."/>
            <person name="Zhang Z."/>
            <person name="Li L."/>
            <person name="Gu X."/>
            <person name="Fan W."/>
            <person name="Lucas W.J."/>
            <person name="Wang X."/>
            <person name="Xie B."/>
            <person name="Ni P."/>
            <person name="Ren Y."/>
            <person name="Zhu H."/>
            <person name="Li J."/>
            <person name="Lin K."/>
            <person name="Jin W."/>
            <person name="Fei Z."/>
            <person name="Li G."/>
            <person name="Staub J."/>
            <person name="Kilian A."/>
            <person name="van der Vossen E.A."/>
            <person name="Wu Y."/>
            <person name="Guo J."/>
            <person name="He J."/>
            <person name="Jia Z."/>
            <person name="Ren Y."/>
            <person name="Tian G."/>
            <person name="Lu Y."/>
            <person name="Ruan J."/>
            <person name="Qian W."/>
            <person name="Wang M."/>
            <person name="Huang Q."/>
            <person name="Li B."/>
            <person name="Xuan Z."/>
            <person name="Cao J."/>
            <person name="Asan"/>
            <person name="Wu Z."/>
            <person name="Zhang J."/>
            <person name="Cai Q."/>
            <person name="Bai Y."/>
            <person name="Zhao B."/>
            <person name="Han Y."/>
            <person name="Li Y."/>
            <person name="Li X."/>
            <person name="Wang S."/>
            <person name="Shi Q."/>
            <person name="Liu S."/>
            <person name="Cho W.K."/>
            <person name="Kim J.Y."/>
            <person name="Xu Y."/>
            <person name="Heller-Uszynska K."/>
            <person name="Miao H."/>
            <person name="Cheng Z."/>
            <person name="Zhang S."/>
            <person name="Wu J."/>
            <person name="Yang Y."/>
            <person name="Kang H."/>
            <person name="Li M."/>
            <person name="Liang H."/>
            <person name="Ren X."/>
            <person name="Shi Z."/>
            <person name="Wen M."/>
            <person name="Jian M."/>
            <person name="Yang H."/>
            <person name="Zhang G."/>
            <person name="Yang Z."/>
            <person name="Chen R."/>
            <person name="Liu S."/>
            <person name="Li J."/>
            <person name="Ma L."/>
            <person name="Liu H."/>
            <person name="Zhou Y."/>
            <person name="Zhao J."/>
            <person name="Fang X."/>
            <person name="Li G."/>
            <person name="Fang L."/>
            <person name="Li Y."/>
            <person name="Liu D."/>
            <person name="Zheng H."/>
            <person name="Zhang Y."/>
            <person name="Qin N."/>
            <person name="Li Z."/>
            <person name="Yang G."/>
            <person name="Yang S."/>
            <person name="Bolund L."/>
            <person name="Kristiansen K."/>
            <person name="Zheng H."/>
            <person name="Li S."/>
            <person name="Zhang X."/>
            <person name="Yang H."/>
            <person name="Wang J."/>
            <person name="Sun R."/>
            <person name="Zhang B."/>
            <person name="Jiang S."/>
            <person name="Wang J."/>
            <person name="Du Y."/>
            <person name="Li S."/>
        </authorList>
    </citation>
    <scope>NUCLEOTIDE SEQUENCE [LARGE SCALE GENOMIC DNA]</scope>
    <source>
        <strain evidence="2">cv. 9930</strain>
    </source>
</reference>
<gene>
    <name evidence="1" type="ORF">Csa_6G187410</name>
</gene>
<name>A0A0A0KFB4_CUCSA</name>
<proteinExistence type="predicted"/>
<dbReference type="Gramene" id="KGN47097">
    <property type="protein sequence ID" value="KGN47097"/>
    <property type="gene ID" value="Csa_6G187410"/>
</dbReference>
<evidence type="ECO:0000313" key="1">
    <source>
        <dbReference type="EMBL" id="KGN47097.1"/>
    </source>
</evidence>
<organism evidence="1 2">
    <name type="scientific">Cucumis sativus</name>
    <name type="common">Cucumber</name>
    <dbReference type="NCBI Taxonomy" id="3659"/>
    <lineage>
        <taxon>Eukaryota</taxon>
        <taxon>Viridiplantae</taxon>
        <taxon>Streptophyta</taxon>
        <taxon>Embryophyta</taxon>
        <taxon>Tracheophyta</taxon>
        <taxon>Spermatophyta</taxon>
        <taxon>Magnoliopsida</taxon>
        <taxon>eudicotyledons</taxon>
        <taxon>Gunneridae</taxon>
        <taxon>Pentapetalae</taxon>
        <taxon>rosids</taxon>
        <taxon>fabids</taxon>
        <taxon>Cucurbitales</taxon>
        <taxon>Cucurbitaceae</taxon>
        <taxon>Benincaseae</taxon>
        <taxon>Cucumis</taxon>
    </lineage>
</organism>
<dbReference type="Proteomes" id="UP000029981">
    <property type="component" value="Chromosome 6"/>
</dbReference>